<dbReference type="Gene3D" id="3.40.50.720">
    <property type="entry name" value="NAD(P)-binding Rossmann-like Domain"/>
    <property type="match status" value="1"/>
</dbReference>
<gene>
    <name evidence="2" type="ORF">ACFSKW_48655</name>
</gene>
<dbReference type="PANTHER" id="PTHR12126:SF11">
    <property type="entry name" value="NADH DEHYDROGENASE [UBIQUINONE] 1 ALPHA SUBCOMPLEX SUBUNIT 9, MITOCHONDRIAL"/>
    <property type="match status" value="1"/>
</dbReference>
<evidence type="ECO:0000313" key="2">
    <source>
        <dbReference type="EMBL" id="MFD1939360.1"/>
    </source>
</evidence>
<proteinExistence type="predicted"/>
<dbReference type="EMBL" id="JBHUFV010000082">
    <property type="protein sequence ID" value="MFD1939360.1"/>
    <property type="molecule type" value="Genomic_DNA"/>
</dbReference>
<organism evidence="2 3">
    <name type="scientific">Nonomuraea mangrovi</name>
    <dbReference type="NCBI Taxonomy" id="2316207"/>
    <lineage>
        <taxon>Bacteria</taxon>
        <taxon>Bacillati</taxon>
        <taxon>Actinomycetota</taxon>
        <taxon>Actinomycetes</taxon>
        <taxon>Streptosporangiales</taxon>
        <taxon>Streptosporangiaceae</taxon>
        <taxon>Nonomuraea</taxon>
    </lineage>
</organism>
<dbReference type="InterPro" id="IPR051207">
    <property type="entry name" value="ComplexI_NDUFA9_subunit"/>
</dbReference>
<comment type="caution">
    <text evidence="2">The sequence shown here is derived from an EMBL/GenBank/DDBJ whole genome shotgun (WGS) entry which is preliminary data.</text>
</comment>
<feature type="domain" description="NAD(P)-binding" evidence="1">
    <location>
        <begin position="8"/>
        <end position="145"/>
    </location>
</feature>
<dbReference type="Proteomes" id="UP001597368">
    <property type="component" value="Unassembled WGS sequence"/>
</dbReference>
<sequence>MTRILVTGASGRLGRATVRRLAEAGHEVRATSRRAGQTGGGVAEWVVADLVTGAGVEEAVEGAAAVLHLASAPYKGRYTEKVEVDGTRRLIAAAAEAGVGHLVYVSIVGADKVPWGYYRSKVRAERIVGAGVVPYSIVRATQFHEFADEIFTRLPVLPVDAGIRAQPVDVRDLAGHLAERIALGPSSGIGEFGGPEVLTMAELVGRWRAARGARRPVLRMRVPGELGRAFRAGHLTTRAEPRGRIGWRDYLEGH</sequence>
<evidence type="ECO:0000313" key="3">
    <source>
        <dbReference type="Proteomes" id="UP001597368"/>
    </source>
</evidence>
<reference evidence="3" key="1">
    <citation type="journal article" date="2019" name="Int. J. Syst. Evol. Microbiol.">
        <title>The Global Catalogue of Microorganisms (GCM) 10K type strain sequencing project: providing services to taxonomists for standard genome sequencing and annotation.</title>
        <authorList>
            <consortium name="The Broad Institute Genomics Platform"/>
            <consortium name="The Broad Institute Genome Sequencing Center for Infectious Disease"/>
            <person name="Wu L."/>
            <person name="Ma J."/>
        </authorList>
    </citation>
    <scope>NUCLEOTIDE SEQUENCE [LARGE SCALE GENOMIC DNA]</scope>
    <source>
        <strain evidence="3">ICMP 6774ER</strain>
    </source>
</reference>
<dbReference type="InterPro" id="IPR016040">
    <property type="entry name" value="NAD(P)-bd_dom"/>
</dbReference>
<accession>A0ABW4TDX7</accession>
<dbReference type="SUPFAM" id="SSF51735">
    <property type="entry name" value="NAD(P)-binding Rossmann-fold domains"/>
    <property type="match status" value="1"/>
</dbReference>
<dbReference type="Pfam" id="PF13460">
    <property type="entry name" value="NAD_binding_10"/>
    <property type="match status" value="1"/>
</dbReference>
<protein>
    <submittedName>
        <fullName evidence="2">SDR family oxidoreductase</fullName>
    </submittedName>
</protein>
<name>A0ABW4TDX7_9ACTN</name>
<dbReference type="RefSeq" id="WP_379581570.1">
    <property type="nucleotide sequence ID" value="NZ_JBHUFV010000082.1"/>
</dbReference>
<keyword evidence="3" id="KW-1185">Reference proteome</keyword>
<dbReference type="PANTHER" id="PTHR12126">
    <property type="entry name" value="NADH-UBIQUINONE OXIDOREDUCTASE 39 KDA SUBUNIT-RELATED"/>
    <property type="match status" value="1"/>
</dbReference>
<evidence type="ECO:0000259" key="1">
    <source>
        <dbReference type="Pfam" id="PF13460"/>
    </source>
</evidence>
<dbReference type="InterPro" id="IPR036291">
    <property type="entry name" value="NAD(P)-bd_dom_sf"/>
</dbReference>